<feature type="transmembrane region" description="Helical" evidence="10">
    <location>
        <begin position="155"/>
        <end position="181"/>
    </location>
</feature>
<dbReference type="InterPro" id="IPR000515">
    <property type="entry name" value="MetI-like"/>
</dbReference>
<feature type="domain" description="ABC transmembrane type-1" evidence="11">
    <location>
        <begin position="71"/>
        <end position="284"/>
    </location>
</feature>
<dbReference type="InterPro" id="IPR050809">
    <property type="entry name" value="UgpAE/MalFG_permease"/>
</dbReference>
<evidence type="ECO:0000256" key="1">
    <source>
        <dbReference type="ARBA" id="ARBA00004429"/>
    </source>
</evidence>
<keyword evidence="3 10" id="KW-0813">Transport</keyword>
<feature type="transmembrane region" description="Helical" evidence="10">
    <location>
        <begin position="12"/>
        <end position="30"/>
    </location>
</feature>
<comment type="subunit">
    <text evidence="2">The complex is composed of two ATP-binding proteins (UgpC), two transmembrane proteins (UgpA and UgpE) and a solute-binding protein (UgpB).</text>
</comment>
<evidence type="ECO:0000313" key="13">
    <source>
        <dbReference type="Proteomes" id="UP001595925"/>
    </source>
</evidence>
<keyword evidence="8 10" id="KW-0472">Membrane</keyword>
<evidence type="ECO:0000256" key="3">
    <source>
        <dbReference type="ARBA" id="ARBA00022448"/>
    </source>
</evidence>
<dbReference type="RefSeq" id="WP_224828947.1">
    <property type="nucleotide sequence ID" value="NZ_JAIVEF010000016.1"/>
</dbReference>
<dbReference type="PROSITE" id="PS50928">
    <property type="entry name" value="ABC_TM1"/>
    <property type="match status" value="1"/>
</dbReference>
<evidence type="ECO:0000256" key="7">
    <source>
        <dbReference type="ARBA" id="ARBA00022989"/>
    </source>
</evidence>
<dbReference type="SUPFAM" id="SSF161098">
    <property type="entry name" value="MetI-like"/>
    <property type="match status" value="1"/>
</dbReference>
<evidence type="ECO:0000256" key="9">
    <source>
        <dbReference type="ARBA" id="ARBA00040780"/>
    </source>
</evidence>
<dbReference type="EMBL" id="JBHSJG010000007">
    <property type="protein sequence ID" value="MFC4986702.1"/>
    <property type="molecule type" value="Genomic_DNA"/>
</dbReference>
<keyword evidence="5" id="KW-0997">Cell inner membrane</keyword>
<keyword evidence="4" id="KW-1003">Cell membrane</keyword>
<proteinExistence type="inferred from homology"/>
<evidence type="ECO:0000256" key="10">
    <source>
        <dbReference type="RuleBase" id="RU363032"/>
    </source>
</evidence>
<dbReference type="PANTHER" id="PTHR43227:SF9">
    <property type="entry name" value="SN-GLYCEROL-3-PHOSPHATE TRANSPORT SYSTEM PERMEASE PROTEIN UGPA"/>
    <property type="match status" value="1"/>
</dbReference>
<reference evidence="12 13" key="1">
    <citation type="journal article" date="2019" name="Int. J. Syst. Evol. Microbiol.">
        <title>The Global Catalogue of Microorganisms (GCM) 10K type strain sequencing project: providing services to taxonomists for standard genome sequencing and annotation.</title>
        <authorList>
            <consortium name="The Broad Institute Genomics Platform"/>
            <consortium name="The Broad Institute Genome Sequencing Center for Infectious Disease"/>
            <person name="Wu L."/>
            <person name="Ma J."/>
        </authorList>
    </citation>
    <scope>NUCLEOTIDE SEQUENCE [LARGE SCALE GENOMIC DNA]</scope>
    <source>
        <strain evidence="12 13">CGMCC 1.15824</strain>
    </source>
</reference>
<accession>A0ABD5QAU8</accession>
<dbReference type="InterPro" id="IPR035906">
    <property type="entry name" value="MetI-like_sf"/>
</dbReference>
<comment type="similarity">
    <text evidence="10">Belongs to the binding-protein-dependent transport system permease family.</text>
</comment>
<dbReference type="Pfam" id="PF00528">
    <property type="entry name" value="BPD_transp_1"/>
    <property type="match status" value="1"/>
</dbReference>
<sequence length="295" mass="33022">MSGKEIYDSNWQAALFLLPTMSVVVLFLYYPGLETFRYSVYSTLFFGMDKTFVGLDNFEALLTSEEYHQSLLVTTLWSAVVMFGRLAVALVVSYMIYEVARGSSFYLIAAIWPYAMPAVVTGAILSFVAHPELGIFSYYLEVFTGIQFDWFSNPVYAFILLSGAAIWKGIGFNVIFMLAAFSNVPGALSEAAELDGVSRWKMLTRVYVPLISPTLFYLLVINLMKSFFGGFALVDMMTNGEPGGWTNILIYKLYVDAFQQNNLGIGAAESVILFTIVAALTIVQFRYTEKFVHYG</sequence>
<dbReference type="Proteomes" id="UP001595925">
    <property type="component" value="Unassembled WGS sequence"/>
</dbReference>
<comment type="caution">
    <text evidence="12">The sequence shown here is derived from an EMBL/GenBank/DDBJ whole genome shotgun (WGS) entry which is preliminary data.</text>
</comment>
<evidence type="ECO:0000256" key="6">
    <source>
        <dbReference type="ARBA" id="ARBA00022692"/>
    </source>
</evidence>
<feature type="transmembrane region" description="Helical" evidence="10">
    <location>
        <begin position="104"/>
        <end position="129"/>
    </location>
</feature>
<dbReference type="GO" id="GO:0005886">
    <property type="term" value="C:plasma membrane"/>
    <property type="evidence" value="ECO:0007669"/>
    <property type="project" value="UniProtKB-SubCell"/>
</dbReference>
<evidence type="ECO:0000259" key="11">
    <source>
        <dbReference type="PROSITE" id="PS50928"/>
    </source>
</evidence>
<feature type="transmembrane region" description="Helical" evidence="10">
    <location>
        <begin position="76"/>
        <end position="97"/>
    </location>
</feature>
<evidence type="ECO:0000313" key="12">
    <source>
        <dbReference type="EMBL" id="MFC4986702.1"/>
    </source>
</evidence>
<feature type="transmembrane region" description="Helical" evidence="10">
    <location>
        <begin position="202"/>
        <end position="224"/>
    </location>
</feature>
<keyword evidence="7 10" id="KW-1133">Transmembrane helix</keyword>
<dbReference type="AlphaFoldDB" id="A0ABD5QAU8"/>
<dbReference type="Gene3D" id="1.10.3720.10">
    <property type="entry name" value="MetI-like"/>
    <property type="match status" value="1"/>
</dbReference>
<comment type="subcellular location">
    <subcellularLocation>
        <location evidence="1">Cell inner membrane</location>
        <topology evidence="1">Multi-pass membrane protein</topology>
    </subcellularLocation>
    <subcellularLocation>
        <location evidence="10">Cell membrane</location>
        <topology evidence="10">Multi-pass membrane protein</topology>
    </subcellularLocation>
</comment>
<evidence type="ECO:0000256" key="5">
    <source>
        <dbReference type="ARBA" id="ARBA00022519"/>
    </source>
</evidence>
<evidence type="ECO:0000256" key="8">
    <source>
        <dbReference type="ARBA" id="ARBA00023136"/>
    </source>
</evidence>
<evidence type="ECO:0000256" key="4">
    <source>
        <dbReference type="ARBA" id="ARBA00022475"/>
    </source>
</evidence>
<protein>
    <recommendedName>
        <fullName evidence="9">sn-glycerol-3-phosphate transport system permease protein UgpA</fullName>
    </recommendedName>
</protein>
<dbReference type="PANTHER" id="PTHR43227">
    <property type="entry name" value="BLL4140 PROTEIN"/>
    <property type="match status" value="1"/>
</dbReference>
<name>A0ABD5QAU8_9EURY</name>
<dbReference type="CDD" id="cd06261">
    <property type="entry name" value="TM_PBP2"/>
    <property type="match status" value="1"/>
</dbReference>
<feature type="transmembrane region" description="Helical" evidence="10">
    <location>
        <begin position="263"/>
        <end position="283"/>
    </location>
</feature>
<organism evidence="12 13">
    <name type="scientific">Saliphagus infecundisoli</name>
    <dbReference type="NCBI Taxonomy" id="1849069"/>
    <lineage>
        <taxon>Archaea</taxon>
        <taxon>Methanobacteriati</taxon>
        <taxon>Methanobacteriota</taxon>
        <taxon>Stenosarchaea group</taxon>
        <taxon>Halobacteria</taxon>
        <taxon>Halobacteriales</taxon>
        <taxon>Natrialbaceae</taxon>
        <taxon>Saliphagus</taxon>
    </lineage>
</organism>
<keyword evidence="6 10" id="KW-0812">Transmembrane</keyword>
<gene>
    <name evidence="12" type="ORF">ACFPFO_02700</name>
</gene>
<evidence type="ECO:0000256" key="2">
    <source>
        <dbReference type="ARBA" id="ARBA00011557"/>
    </source>
</evidence>
<keyword evidence="13" id="KW-1185">Reference proteome</keyword>